<feature type="transmembrane region" description="Helical" evidence="6">
    <location>
        <begin position="6"/>
        <end position="26"/>
    </location>
</feature>
<dbReference type="InterPro" id="IPR000620">
    <property type="entry name" value="EamA_dom"/>
</dbReference>
<keyword evidence="9" id="KW-1185">Reference proteome</keyword>
<comment type="subcellular location">
    <subcellularLocation>
        <location evidence="1">Membrane</location>
        <topology evidence="1">Multi-pass membrane protein</topology>
    </subcellularLocation>
</comment>
<feature type="transmembrane region" description="Helical" evidence="6">
    <location>
        <begin position="250"/>
        <end position="270"/>
    </location>
</feature>
<dbReference type="InterPro" id="IPR037185">
    <property type="entry name" value="EmrE-like"/>
</dbReference>
<evidence type="ECO:0000256" key="2">
    <source>
        <dbReference type="ARBA" id="ARBA00007635"/>
    </source>
</evidence>
<gene>
    <name evidence="8" type="ORF">Tsubulata_015311</name>
</gene>
<evidence type="ECO:0000256" key="5">
    <source>
        <dbReference type="ARBA" id="ARBA00023136"/>
    </source>
</evidence>
<feature type="transmembrane region" description="Helical" evidence="6">
    <location>
        <begin position="321"/>
        <end position="340"/>
    </location>
</feature>
<organism evidence="8 9">
    <name type="scientific">Turnera subulata</name>
    <dbReference type="NCBI Taxonomy" id="218843"/>
    <lineage>
        <taxon>Eukaryota</taxon>
        <taxon>Viridiplantae</taxon>
        <taxon>Streptophyta</taxon>
        <taxon>Embryophyta</taxon>
        <taxon>Tracheophyta</taxon>
        <taxon>Spermatophyta</taxon>
        <taxon>Magnoliopsida</taxon>
        <taxon>eudicotyledons</taxon>
        <taxon>Gunneridae</taxon>
        <taxon>Pentapetalae</taxon>
        <taxon>rosids</taxon>
        <taxon>fabids</taxon>
        <taxon>Malpighiales</taxon>
        <taxon>Passifloraceae</taxon>
        <taxon>Turnera</taxon>
    </lineage>
</organism>
<keyword evidence="3 6" id="KW-0812">Transmembrane</keyword>
<dbReference type="InterPro" id="IPR030184">
    <property type="entry name" value="WAT1-related"/>
</dbReference>
<feature type="transmembrane region" description="Helical" evidence="6">
    <location>
        <begin position="140"/>
        <end position="162"/>
    </location>
</feature>
<feature type="transmembrane region" description="Helical" evidence="6">
    <location>
        <begin position="347"/>
        <end position="367"/>
    </location>
</feature>
<reference evidence="8" key="2">
    <citation type="journal article" date="2023" name="Plants (Basel)">
        <title>Annotation of the Turnera subulata (Passifloraceae) Draft Genome Reveals the S-Locus Evolved after the Divergence of Turneroideae from Passifloroideae in a Stepwise Manner.</title>
        <authorList>
            <person name="Henning P.M."/>
            <person name="Roalson E.H."/>
            <person name="Mir W."/>
            <person name="McCubbin A.G."/>
            <person name="Shore J.S."/>
        </authorList>
    </citation>
    <scope>NUCLEOTIDE SEQUENCE</scope>
    <source>
        <strain evidence="8">F60SS</strain>
    </source>
</reference>
<feature type="transmembrane region" description="Helical" evidence="6">
    <location>
        <begin position="174"/>
        <end position="191"/>
    </location>
</feature>
<dbReference type="GO" id="GO:0022857">
    <property type="term" value="F:transmembrane transporter activity"/>
    <property type="evidence" value="ECO:0007669"/>
    <property type="project" value="InterPro"/>
</dbReference>
<feature type="transmembrane region" description="Helical" evidence="6">
    <location>
        <begin position="104"/>
        <end position="128"/>
    </location>
</feature>
<evidence type="ECO:0000313" key="9">
    <source>
        <dbReference type="Proteomes" id="UP001141552"/>
    </source>
</evidence>
<accession>A0A9Q0FQ15</accession>
<feature type="domain" description="EamA" evidence="7">
    <location>
        <begin position="94"/>
        <end position="210"/>
    </location>
</feature>
<keyword evidence="4 6" id="KW-1133">Transmembrane helix</keyword>
<evidence type="ECO:0000256" key="1">
    <source>
        <dbReference type="ARBA" id="ARBA00004141"/>
    </source>
</evidence>
<feature type="transmembrane region" description="Helical" evidence="6">
    <location>
        <begin position="72"/>
        <end position="92"/>
    </location>
</feature>
<dbReference type="PANTHER" id="PTHR31218">
    <property type="entry name" value="WAT1-RELATED PROTEIN"/>
    <property type="match status" value="1"/>
</dbReference>
<dbReference type="Pfam" id="PF00892">
    <property type="entry name" value="EamA"/>
    <property type="match status" value="2"/>
</dbReference>
<feature type="domain" description="EamA" evidence="7">
    <location>
        <begin position="252"/>
        <end position="390"/>
    </location>
</feature>
<feature type="transmembrane region" description="Helical" evidence="6">
    <location>
        <begin position="282"/>
        <end position="301"/>
    </location>
</feature>
<evidence type="ECO:0000313" key="8">
    <source>
        <dbReference type="EMBL" id="KAJ4835638.1"/>
    </source>
</evidence>
<dbReference type="SUPFAM" id="SSF103481">
    <property type="entry name" value="Multidrug resistance efflux transporter EmrE"/>
    <property type="match status" value="2"/>
</dbReference>
<comment type="similarity">
    <text evidence="2">Belongs to the drug/metabolite transporter (DMT) superfamily. Plant drug/metabolite exporter (P-DME) (TC 2.A.7.4) family.</text>
</comment>
<dbReference type="OrthoDB" id="670984at2759"/>
<sequence>MLSVSTITLFSQFLLFWVEHFLLSAVGNQTIRRTIDINPPTKTQYSNNGFFLALSSPFLTEQADMADMAQGWFTAAQVVTSMLAVQLIGTGMQLLSKVILTNGTFVFALMTYRHVVAALCMAPFAFFFERGATTKLSWLVFFWLFVSSSTGILLAMGLFYYGIKDTTATYSANFLNLIPIVTFFLSIVLRIEKLGLSTRMGKIKTLGAILSVAAALTMSLYKGKSFHLIHKNLGHHVLHHQNEANSNHHWTRGSLMLVGSCVFYASWYIVQVKLAKIFPLRYWATMLSCIIASIESAVVGFCIDRSKGAWSLGWNLELVAIVYSGALATAATFCLLTWAVSKRGPTYPAMFNPLTLIFVAISESLLLGAEITVGTIIGTVMIIVGLYCFLLGKEKEGKVLPQPKTDDVVAVATVAQSPSAVQLVIKPTATASSNDSYIDLEIGSHNNNSVKSRGEET</sequence>
<proteinExistence type="inferred from homology"/>
<evidence type="ECO:0000256" key="4">
    <source>
        <dbReference type="ARBA" id="ARBA00022989"/>
    </source>
</evidence>
<feature type="transmembrane region" description="Helical" evidence="6">
    <location>
        <begin position="203"/>
        <end position="221"/>
    </location>
</feature>
<evidence type="ECO:0000256" key="6">
    <source>
        <dbReference type="SAM" id="Phobius"/>
    </source>
</evidence>
<protein>
    <recommendedName>
        <fullName evidence="7">EamA domain-containing protein</fullName>
    </recommendedName>
</protein>
<reference evidence="8" key="1">
    <citation type="submission" date="2022-02" db="EMBL/GenBank/DDBJ databases">
        <authorList>
            <person name="Henning P.M."/>
            <person name="McCubbin A.G."/>
            <person name="Shore J.S."/>
        </authorList>
    </citation>
    <scope>NUCLEOTIDE SEQUENCE</scope>
    <source>
        <strain evidence="8">F60SS</strain>
        <tissue evidence="8">Leaves</tissue>
    </source>
</reference>
<feature type="transmembrane region" description="Helical" evidence="6">
    <location>
        <begin position="373"/>
        <end position="392"/>
    </location>
</feature>
<evidence type="ECO:0000256" key="3">
    <source>
        <dbReference type="ARBA" id="ARBA00022692"/>
    </source>
</evidence>
<dbReference type="Proteomes" id="UP001141552">
    <property type="component" value="Unassembled WGS sequence"/>
</dbReference>
<keyword evidence="5 6" id="KW-0472">Membrane</keyword>
<dbReference type="EMBL" id="JAKUCV010004352">
    <property type="protein sequence ID" value="KAJ4835638.1"/>
    <property type="molecule type" value="Genomic_DNA"/>
</dbReference>
<dbReference type="GO" id="GO:0016020">
    <property type="term" value="C:membrane"/>
    <property type="evidence" value="ECO:0007669"/>
    <property type="project" value="UniProtKB-SubCell"/>
</dbReference>
<name>A0A9Q0FQ15_9ROSI</name>
<evidence type="ECO:0000259" key="7">
    <source>
        <dbReference type="Pfam" id="PF00892"/>
    </source>
</evidence>
<comment type="caution">
    <text evidence="8">The sequence shown here is derived from an EMBL/GenBank/DDBJ whole genome shotgun (WGS) entry which is preliminary data.</text>
</comment>
<dbReference type="AlphaFoldDB" id="A0A9Q0FQ15"/>